<dbReference type="GO" id="GO:0045202">
    <property type="term" value="C:synapse"/>
    <property type="evidence" value="ECO:0007669"/>
    <property type="project" value="UniProtKB-SubCell"/>
</dbReference>
<dbReference type="SMART" id="SM00325">
    <property type="entry name" value="RhoGEF"/>
    <property type="match status" value="1"/>
</dbReference>
<dbReference type="CDD" id="cd11987">
    <property type="entry name" value="SH3_Intersectin1_1"/>
    <property type="match status" value="1"/>
</dbReference>
<dbReference type="InterPro" id="IPR018247">
    <property type="entry name" value="EF_Hand_1_Ca_BS"/>
</dbReference>
<evidence type="ECO:0000256" key="26">
    <source>
        <dbReference type="ARBA" id="ARBA00074966"/>
    </source>
</evidence>
<dbReference type="GO" id="GO:0015031">
    <property type="term" value="P:protein transport"/>
    <property type="evidence" value="ECO:0007669"/>
    <property type="project" value="UniProtKB-KW"/>
</dbReference>
<proteinExistence type="predicted"/>
<evidence type="ECO:0000256" key="7">
    <source>
        <dbReference type="ARBA" id="ARBA00022443"/>
    </source>
</evidence>
<dbReference type="FunFam" id="2.30.30.40:FF:000024">
    <property type="entry name" value="Intersectin 1"/>
    <property type="match status" value="1"/>
</dbReference>
<evidence type="ECO:0000256" key="12">
    <source>
        <dbReference type="ARBA" id="ARBA00022583"/>
    </source>
</evidence>
<dbReference type="Gene3D" id="2.30.30.40">
    <property type="entry name" value="SH3 Domains"/>
    <property type="match status" value="5"/>
</dbReference>
<dbReference type="GO" id="GO:0005886">
    <property type="term" value="C:plasma membrane"/>
    <property type="evidence" value="ECO:0007669"/>
    <property type="project" value="UniProtKB-SubCell"/>
</dbReference>
<dbReference type="Pfam" id="PF00018">
    <property type="entry name" value="SH3_1"/>
    <property type="match status" value="2"/>
</dbReference>
<dbReference type="CDD" id="cd13264">
    <property type="entry name" value="PH_ITSN"/>
    <property type="match status" value="1"/>
</dbReference>
<evidence type="ECO:0000256" key="16">
    <source>
        <dbReference type="ARBA" id="ARBA00022753"/>
    </source>
</evidence>
<dbReference type="PROSITE" id="PS50003">
    <property type="entry name" value="PH_DOMAIN"/>
    <property type="match status" value="1"/>
</dbReference>
<evidence type="ECO:0000256" key="9">
    <source>
        <dbReference type="ARBA" id="ARBA00022475"/>
    </source>
</evidence>
<feature type="domain" description="EH" evidence="34">
    <location>
        <begin position="181"/>
        <end position="270"/>
    </location>
</feature>
<feature type="compositionally biased region" description="Polar residues" evidence="29">
    <location>
        <begin position="770"/>
        <end position="784"/>
    </location>
</feature>
<keyword evidence="11" id="KW-0963">Cytoplasm</keyword>
<protein>
    <recommendedName>
        <fullName evidence="26">Intersectin-1</fullName>
    </recommendedName>
</protein>
<reference evidence="36" key="1">
    <citation type="submission" date="2025-08" db="UniProtKB">
        <authorList>
            <consortium name="Ensembl"/>
        </authorList>
    </citation>
    <scope>IDENTIFICATION</scope>
</reference>
<evidence type="ECO:0000259" key="31">
    <source>
        <dbReference type="PROSITE" id="PS50003"/>
    </source>
</evidence>
<dbReference type="GO" id="GO:0035025">
    <property type="term" value="P:positive regulation of Rho protein signal transduction"/>
    <property type="evidence" value="ECO:0007669"/>
    <property type="project" value="TreeGrafter"/>
</dbReference>
<dbReference type="GO" id="GO:0006897">
    <property type="term" value="P:endocytosis"/>
    <property type="evidence" value="ECO:0007669"/>
    <property type="project" value="UniProtKB-KW"/>
</dbReference>
<dbReference type="GO" id="GO:0005905">
    <property type="term" value="C:clathrin-coated pit"/>
    <property type="evidence" value="ECO:0007669"/>
    <property type="project" value="UniProtKB-SubCell"/>
</dbReference>
<keyword evidence="9" id="KW-1003">Cell membrane</keyword>
<keyword evidence="21" id="KW-0472">Membrane</keyword>
<evidence type="ECO:0000256" key="23">
    <source>
        <dbReference type="ARBA" id="ARBA00023242"/>
    </source>
</evidence>
<evidence type="ECO:0000256" key="24">
    <source>
        <dbReference type="ARBA" id="ARBA00023273"/>
    </source>
</evidence>
<evidence type="ECO:0000256" key="2">
    <source>
        <dbReference type="ARBA" id="ARBA00004236"/>
    </source>
</evidence>
<dbReference type="SUPFAM" id="SSF49562">
    <property type="entry name" value="C2 domain (Calcium/lipid-binding domain, CaLB)"/>
    <property type="match status" value="1"/>
</dbReference>
<evidence type="ECO:0000256" key="3">
    <source>
        <dbReference type="ARBA" id="ARBA00004259"/>
    </source>
</evidence>
<dbReference type="SMART" id="SM00326">
    <property type="entry name" value="SH3"/>
    <property type="match status" value="5"/>
</dbReference>
<feature type="coiled-coil region" evidence="28">
    <location>
        <begin position="300"/>
        <end position="447"/>
    </location>
</feature>
<dbReference type="PRINTS" id="PR00452">
    <property type="entry name" value="SH3DOMAIN"/>
</dbReference>
<feature type="region of interest" description="Disordered" evidence="29">
    <location>
        <begin position="908"/>
        <end position="935"/>
    </location>
</feature>
<evidence type="ECO:0000256" key="29">
    <source>
        <dbReference type="SAM" id="MobiDB-lite"/>
    </source>
</evidence>
<dbReference type="InterPro" id="IPR001331">
    <property type="entry name" value="GDS_CDC24_CS"/>
</dbReference>
<dbReference type="PRINTS" id="PR00499">
    <property type="entry name" value="P67PHOX"/>
</dbReference>
<keyword evidence="22" id="KW-0168">Coated pit</keyword>
<feature type="domain" description="PH" evidence="31">
    <location>
        <begin position="1407"/>
        <end position="1516"/>
    </location>
</feature>
<evidence type="ECO:0000256" key="17">
    <source>
        <dbReference type="ARBA" id="ARBA00022837"/>
    </source>
</evidence>
<dbReference type="Proteomes" id="UP000694621">
    <property type="component" value="Unplaced"/>
</dbReference>
<comment type="subcellular location">
    <subcellularLocation>
        <location evidence="2">Cell membrane</location>
    </subcellularLocation>
    <subcellularLocation>
        <location evidence="5">Cell projection</location>
        <location evidence="5">Lamellipodium</location>
    </subcellularLocation>
    <subcellularLocation>
        <location evidence="4">Cytoplasm</location>
    </subcellularLocation>
    <subcellularLocation>
        <location evidence="6">Membrane</location>
        <location evidence="6">Clathrin-coated pit</location>
    </subcellularLocation>
    <subcellularLocation>
        <location evidence="3">Nucleus envelope</location>
    </subcellularLocation>
    <subcellularLocation>
        <location evidence="1">Recycling endosome</location>
    </subcellularLocation>
    <subcellularLocation>
        <location evidence="25">Synapse</location>
        <location evidence="25">Synaptosome</location>
    </subcellularLocation>
</comment>
<dbReference type="InterPro" id="IPR000008">
    <property type="entry name" value="C2_dom"/>
</dbReference>
<dbReference type="PROSITE" id="PS50010">
    <property type="entry name" value="DH_2"/>
    <property type="match status" value="1"/>
</dbReference>
<evidence type="ECO:0000256" key="5">
    <source>
        <dbReference type="ARBA" id="ARBA00004510"/>
    </source>
</evidence>
<dbReference type="Gene3D" id="1.20.900.10">
    <property type="entry name" value="Dbl homology (DH) domain"/>
    <property type="match status" value="1"/>
</dbReference>
<dbReference type="InterPro" id="IPR036028">
    <property type="entry name" value="SH3-like_dom_sf"/>
</dbReference>
<evidence type="ECO:0000256" key="25">
    <source>
        <dbReference type="ARBA" id="ARBA00034102"/>
    </source>
</evidence>
<dbReference type="Pfam" id="PF00621">
    <property type="entry name" value="RhoGEF"/>
    <property type="match status" value="1"/>
</dbReference>
<keyword evidence="12" id="KW-0254">Endocytosis</keyword>
<dbReference type="SUPFAM" id="SSF50044">
    <property type="entry name" value="SH3-domain"/>
    <property type="match status" value="5"/>
</dbReference>
<dbReference type="GO" id="GO:0030027">
    <property type="term" value="C:lamellipodium"/>
    <property type="evidence" value="ECO:0007669"/>
    <property type="project" value="UniProtKB-SubCell"/>
</dbReference>
<evidence type="ECO:0000256" key="8">
    <source>
        <dbReference type="ARBA" id="ARBA00022448"/>
    </source>
</evidence>
<feature type="domain" description="SH3" evidence="30">
    <location>
        <begin position="642"/>
        <end position="703"/>
    </location>
</feature>
<evidence type="ECO:0000256" key="1">
    <source>
        <dbReference type="ARBA" id="ARBA00004172"/>
    </source>
</evidence>
<dbReference type="FunFam" id="1.20.900.10:FF:000011">
    <property type="entry name" value="Intersectin 1"/>
    <property type="match status" value="1"/>
</dbReference>
<feature type="domain" description="C2" evidence="32">
    <location>
        <begin position="1524"/>
        <end position="1640"/>
    </location>
</feature>
<dbReference type="PROSITE" id="PS50031">
    <property type="entry name" value="EH"/>
    <property type="match status" value="2"/>
</dbReference>
<evidence type="ECO:0000259" key="35">
    <source>
        <dbReference type="PROSITE" id="PS50222"/>
    </source>
</evidence>
<feature type="domain" description="DH" evidence="33">
    <location>
        <begin position="1182"/>
        <end position="1368"/>
    </location>
</feature>
<feature type="region of interest" description="Disordered" evidence="29">
    <location>
        <begin position="580"/>
        <end position="600"/>
    </location>
</feature>
<evidence type="ECO:0000256" key="18">
    <source>
        <dbReference type="ARBA" id="ARBA00022927"/>
    </source>
</evidence>
<dbReference type="Pfam" id="PF14604">
    <property type="entry name" value="SH3_9"/>
    <property type="match status" value="2"/>
</dbReference>
<dbReference type="SMART" id="SM00239">
    <property type="entry name" value="C2"/>
    <property type="match status" value="1"/>
</dbReference>
<feature type="compositionally biased region" description="Low complexity" evidence="29">
    <location>
        <begin position="727"/>
        <end position="769"/>
    </location>
</feature>
<feature type="region of interest" description="Disordered" evidence="29">
    <location>
        <begin position="714"/>
        <end position="840"/>
    </location>
</feature>
<dbReference type="InterPro" id="IPR000261">
    <property type="entry name" value="EH_dom"/>
</dbReference>
<accession>A0A8B9L908</accession>
<keyword evidence="18" id="KW-0653">Protein transport</keyword>
<dbReference type="PROSITE" id="PS50004">
    <property type="entry name" value="C2"/>
    <property type="match status" value="1"/>
</dbReference>
<dbReference type="FunFam" id="2.30.30.40:FF:000041">
    <property type="entry name" value="Intersectin 1"/>
    <property type="match status" value="1"/>
</dbReference>
<dbReference type="PROSITE" id="PS50222">
    <property type="entry name" value="EF_HAND_2"/>
    <property type="match status" value="2"/>
</dbReference>
<dbReference type="InterPro" id="IPR000219">
    <property type="entry name" value="DH_dom"/>
</dbReference>
<keyword evidence="17" id="KW-0106">Calcium</keyword>
<sequence>PLYFPSSAKHDQQFHSLAPTPAGFITGDQAKNFFLQSGLPAPVLAQIWALADLNNDGKMDMHEFSIAMKLIKLKLQGHPLPPSLPPSMKQPPLSVPPPAPFVPGVGMSPPLVSSVTPPVPPMANGAPSMMQPISGFSHQAVNKSSASFNRSSAKLPKGQSFETPSAPAAPVPIDWAVPQSSRLKYRQLFNSHDKMMSGHLTGPQARTILMQSSLPQAQLATIWNLSDIDQDGKLTAEEFILAMHLIDMAMSGLPLPPLLPPDLLPPTFRRVRSGSGVSVTSLHPADQNVLLSFTFEDKKRENFERGNLELEKRRQALLEQQRKEQERLAALEREEQERKERERQEQERRRQQELEKQLEKQRELERQREEERRKEIERREAAKRELERQRQLEWERNRRQELLTQRNREQENIVLLKARKKTLEFELEALNDKKSQLEGKLQDIRFRLSTQRQEIESTNKTRELRIAEITTLQQQLQESQQWLGRLIPDKQCLNDQLKQVQQNSLHSKSLVFFFSEISISELREIHNKQQRQKQKELEGDIIQALPDSKPAELQESRLLGAVDDGVSPPWRDAVLRKAPTPPAAQPWMSHINKEESQSSRGDVQDKLSKLFMQQPEPGKLLGQSPWPVGDKVPMSGFNQDKVRVVYYRALYPFEARSHDEITIQPGDIVMVDESQTGEPGWLGGEIKGKTGWFPANYAEKIPESEVPLNLRASATSGSAPKLVSRITPTSSSTTPTALQTAPTETVPVAPPTTATVPPGPASSSSSASSNWADFSTTWPTNSSVEKQDSDGWEAWPTQPTQPAQPPQPSLSVPSGGQGRQRSAFTPATLSGSSPSPVLGQGEKVEGLQAQALYPWRAKKDNHLNFNKNDVITVLEQQDMWWFGEVQGQRGWFPKSYVKLISGPVRKSMSIESGSSDSPPSMKRPSPSPNKPMDLGEGKTITNSFFFFTKYIAMYTYESNEQGDLTFQQGDVITVLKKEGDWWTGTVSGKTGVFPSNYVKPKDSDGLGPAGKTGSLGKKPEIAQVIAPYTATGAEQLTLAPGQLILIRKKNPGGWWEGELQARGKKRQIGWFPANYVKLLSPSTSKTTPTEPTPPKLPTPNAVCQVIGMYDYAAQNDDELPFGKGQIINVLSREDPDWWKGELNGSVGLFPSNYVKLTTDTDPSQQWCADLHLLDMLTPMERKRQGYIHELIITEENYVNDLQLVTETFQKPLLESELLTEKEVAMIFVNWKELIMCNIKLLKALRVRKKMSGERMPVKMIGDILTAQLPHMQPYIRFCSCQLNGATLIQQKTDEVPDFKDFVKRLAMDPRCKGMPLSSFLLKPMQRVTRYPLIIKNILENTPESHPDHSHLRQALEKAEELCSQVNEGVREKENSDRLEWIQAHVQCEGLSEQLVFNSVTNCLGPRKFLHSGKLYKAKSNKELYGFLFNDFLLLTQVIKPLGSSATDKVFSAKSHLQYRMYKTPIFLNEVLVKLPTDPSGDEPIFHISHIDRVYTIRAESINERTAWVQKIKAASELFIETEKKKREKAYLVRSQRATGIGRLMVNIVEGIELKPCRSHGKSNPYCEVTMGSQCHITKTLQDTLNPKWNSNCQFFIKDLEQDVLCVTVFERDQFSPDDFLGRTEIRLADIKKDQGSKGPITKRLLLHEVPTGEIVVRLDLQLFDEP</sequence>
<keyword evidence="20 28" id="KW-0175">Coiled coil</keyword>
<keyword evidence="8" id="KW-0813">Transport</keyword>
<evidence type="ECO:0000259" key="34">
    <source>
        <dbReference type="PROSITE" id="PS50031"/>
    </source>
</evidence>
<dbReference type="CDD" id="cd11995">
    <property type="entry name" value="SH3_Intersectin1_5"/>
    <property type="match status" value="1"/>
</dbReference>
<dbReference type="CDD" id="cd00160">
    <property type="entry name" value="RhoGEF"/>
    <property type="match status" value="1"/>
</dbReference>
<dbReference type="InterPro" id="IPR001452">
    <property type="entry name" value="SH3_domain"/>
</dbReference>
<dbReference type="FunFam" id="1.10.238.10:FF:000046">
    <property type="entry name" value="intersectin-1 isoform X2"/>
    <property type="match status" value="1"/>
</dbReference>
<dbReference type="GO" id="GO:0006887">
    <property type="term" value="P:exocytosis"/>
    <property type="evidence" value="ECO:0007669"/>
    <property type="project" value="UniProtKB-KW"/>
</dbReference>
<dbReference type="CDD" id="cd11993">
    <property type="entry name" value="SH3_Intersectin1_4"/>
    <property type="match status" value="1"/>
</dbReference>
<name>A0A8B9L908_ASTMX</name>
<dbReference type="FunFam" id="2.30.29.30:FF:000069">
    <property type="entry name" value="Intersectin 1"/>
    <property type="match status" value="1"/>
</dbReference>
<dbReference type="SUPFAM" id="SSF50729">
    <property type="entry name" value="PH domain-like"/>
    <property type="match status" value="1"/>
</dbReference>
<organism evidence="36 37">
    <name type="scientific">Astyanax mexicanus</name>
    <name type="common">Blind cave fish</name>
    <name type="synonym">Astyanax fasciatus mexicanus</name>
    <dbReference type="NCBI Taxonomy" id="7994"/>
    <lineage>
        <taxon>Eukaryota</taxon>
        <taxon>Metazoa</taxon>
        <taxon>Chordata</taxon>
        <taxon>Craniata</taxon>
        <taxon>Vertebrata</taxon>
        <taxon>Euteleostomi</taxon>
        <taxon>Actinopterygii</taxon>
        <taxon>Neopterygii</taxon>
        <taxon>Teleostei</taxon>
        <taxon>Ostariophysi</taxon>
        <taxon>Characiformes</taxon>
        <taxon>Characoidei</taxon>
        <taxon>Acestrorhamphidae</taxon>
        <taxon>Acestrorhamphinae</taxon>
        <taxon>Astyanax</taxon>
    </lineage>
</organism>
<dbReference type="InterPro" id="IPR051480">
    <property type="entry name" value="Endocytic_GEF_Adapter"/>
</dbReference>
<dbReference type="SUPFAM" id="SSF47473">
    <property type="entry name" value="EF-hand"/>
    <property type="match status" value="2"/>
</dbReference>
<dbReference type="PROSITE" id="PS00018">
    <property type="entry name" value="EF_HAND_1"/>
    <property type="match status" value="2"/>
</dbReference>
<dbReference type="GO" id="GO:0005085">
    <property type="term" value="F:guanyl-nucleotide exchange factor activity"/>
    <property type="evidence" value="ECO:0007669"/>
    <property type="project" value="InterPro"/>
</dbReference>
<dbReference type="GO" id="GO:0005509">
    <property type="term" value="F:calcium ion binding"/>
    <property type="evidence" value="ECO:0007669"/>
    <property type="project" value="InterPro"/>
</dbReference>
<dbReference type="Gene3D" id="2.60.40.150">
    <property type="entry name" value="C2 domain"/>
    <property type="match status" value="1"/>
</dbReference>
<dbReference type="FunFam" id="1.10.238.10:FF:000055">
    <property type="entry name" value="Intersectin-1 isoform 1"/>
    <property type="match status" value="1"/>
</dbReference>
<feature type="domain" description="EF-hand" evidence="35">
    <location>
        <begin position="214"/>
        <end position="249"/>
    </location>
</feature>
<feature type="domain" description="SH3" evidence="30">
    <location>
        <begin position="1017"/>
        <end position="1081"/>
    </location>
</feature>
<keyword evidence="15" id="KW-0677">Repeat</keyword>
<dbReference type="Pfam" id="PF16652">
    <property type="entry name" value="PH_13"/>
    <property type="match status" value="1"/>
</dbReference>
<keyword evidence="23" id="KW-0539">Nucleus</keyword>
<keyword evidence="13" id="KW-0771">Synaptosome</keyword>
<dbReference type="SUPFAM" id="SSF48065">
    <property type="entry name" value="DBL homology domain (DH-domain)"/>
    <property type="match status" value="1"/>
</dbReference>
<evidence type="ECO:0000256" key="14">
    <source>
        <dbReference type="ARBA" id="ARBA00022723"/>
    </source>
</evidence>
<dbReference type="InterPro" id="IPR032140">
    <property type="entry name" value="INTAP"/>
</dbReference>
<dbReference type="FunFam" id="2.30.30.40:FF:000122">
    <property type="entry name" value="intersectin-1 isoform X2"/>
    <property type="match status" value="1"/>
</dbReference>
<evidence type="ECO:0000256" key="11">
    <source>
        <dbReference type="ARBA" id="ARBA00022490"/>
    </source>
</evidence>
<dbReference type="PANTHER" id="PTHR46006:SF9">
    <property type="entry name" value="INTERSECTIN-1"/>
    <property type="match status" value="1"/>
</dbReference>
<dbReference type="InterPro" id="IPR035899">
    <property type="entry name" value="DBL_dom_sf"/>
</dbReference>
<dbReference type="InterPro" id="IPR001849">
    <property type="entry name" value="PH_domain"/>
</dbReference>
<evidence type="ECO:0000256" key="28">
    <source>
        <dbReference type="SAM" id="Coils"/>
    </source>
</evidence>
<feature type="compositionally biased region" description="Polar residues" evidence="29">
    <location>
        <begin position="809"/>
        <end position="835"/>
    </location>
</feature>
<evidence type="ECO:0000313" key="36">
    <source>
        <dbReference type="Ensembl" id="ENSAMXP00005046918.1"/>
    </source>
</evidence>
<keyword evidence="24" id="KW-0966">Cell projection</keyword>
<feature type="region of interest" description="Disordered" evidence="29">
    <location>
        <begin position="145"/>
        <end position="166"/>
    </location>
</feature>
<keyword evidence="16" id="KW-0967">Endosome</keyword>
<evidence type="ECO:0000256" key="20">
    <source>
        <dbReference type="ARBA" id="ARBA00023054"/>
    </source>
</evidence>
<evidence type="ECO:0000259" key="33">
    <source>
        <dbReference type="PROSITE" id="PS50010"/>
    </source>
</evidence>
<dbReference type="CDD" id="cd00052">
    <property type="entry name" value="EH"/>
    <property type="match status" value="2"/>
</dbReference>
<evidence type="ECO:0000256" key="10">
    <source>
        <dbReference type="ARBA" id="ARBA00022483"/>
    </source>
</evidence>
<keyword evidence="10" id="KW-0268">Exocytosis</keyword>
<dbReference type="GO" id="GO:0005635">
    <property type="term" value="C:nuclear envelope"/>
    <property type="evidence" value="ECO:0007669"/>
    <property type="project" value="UniProtKB-SubCell"/>
</dbReference>
<feature type="domain" description="EH" evidence="34">
    <location>
        <begin position="6"/>
        <end position="95"/>
    </location>
</feature>
<feature type="compositionally biased region" description="Low complexity" evidence="29">
    <location>
        <begin position="908"/>
        <end position="924"/>
    </location>
</feature>
<dbReference type="CDD" id="cd11989">
    <property type="entry name" value="SH3_Intersectin1_2"/>
    <property type="match status" value="1"/>
</dbReference>
<dbReference type="PANTHER" id="PTHR46006">
    <property type="entry name" value="RHO GUANINE NUCLEOTIDE EXCHANGE FACTOR AT 64C, ISOFORM A"/>
    <property type="match status" value="1"/>
</dbReference>
<dbReference type="GO" id="GO:0043005">
    <property type="term" value="C:neuron projection"/>
    <property type="evidence" value="ECO:0007669"/>
    <property type="project" value="UniProtKB-KW"/>
</dbReference>
<dbReference type="InterPro" id="IPR002048">
    <property type="entry name" value="EF_hand_dom"/>
</dbReference>
<feature type="domain" description="SH3" evidence="30">
    <location>
        <begin position="945"/>
        <end position="1003"/>
    </location>
</feature>
<dbReference type="CDD" id="cd08375">
    <property type="entry name" value="C2_Intersectin"/>
    <property type="match status" value="1"/>
</dbReference>
<evidence type="ECO:0000256" key="22">
    <source>
        <dbReference type="ARBA" id="ARBA00023176"/>
    </source>
</evidence>
<dbReference type="InterPro" id="IPR011993">
    <property type="entry name" value="PH-like_dom_sf"/>
</dbReference>
<evidence type="ECO:0000256" key="4">
    <source>
        <dbReference type="ARBA" id="ARBA00004496"/>
    </source>
</evidence>
<dbReference type="Ensembl" id="ENSAMXT00005050960.1">
    <property type="protein sequence ID" value="ENSAMXP00005046918.1"/>
    <property type="gene ID" value="ENSAMXG00005019094.1"/>
</dbReference>
<dbReference type="PROSITE" id="PS50002">
    <property type="entry name" value="SH3"/>
    <property type="match status" value="5"/>
</dbReference>
<feature type="domain" description="SH3" evidence="30">
    <location>
        <begin position="844"/>
        <end position="902"/>
    </location>
</feature>
<evidence type="ECO:0000259" key="32">
    <source>
        <dbReference type="PROSITE" id="PS50004"/>
    </source>
</evidence>
<evidence type="ECO:0000256" key="21">
    <source>
        <dbReference type="ARBA" id="ARBA00023136"/>
    </source>
</evidence>
<dbReference type="Pfam" id="PF07653">
    <property type="entry name" value="SH3_2"/>
    <property type="match status" value="1"/>
</dbReference>
<dbReference type="Pfam" id="PF16617">
    <property type="entry name" value="INTAP"/>
    <property type="match status" value="1"/>
</dbReference>
<dbReference type="InterPro" id="IPR011992">
    <property type="entry name" value="EF-hand-dom_pair"/>
</dbReference>
<dbReference type="GO" id="GO:0035556">
    <property type="term" value="P:intracellular signal transduction"/>
    <property type="evidence" value="ECO:0007669"/>
    <property type="project" value="InterPro"/>
</dbReference>
<dbReference type="SMART" id="SM00233">
    <property type="entry name" value="PH"/>
    <property type="match status" value="1"/>
</dbReference>
<evidence type="ECO:0000259" key="30">
    <source>
        <dbReference type="PROSITE" id="PS50002"/>
    </source>
</evidence>
<evidence type="ECO:0000256" key="19">
    <source>
        <dbReference type="ARBA" id="ARBA00023018"/>
    </source>
</evidence>
<evidence type="ECO:0000256" key="13">
    <source>
        <dbReference type="ARBA" id="ARBA00022599"/>
    </source>
</evidence>
<evidence type="ECO:0000256" key="15">
    <source>
        <dbReference type="ARBA" id="ARBA00022737"/>
    </source>
</evidence>
<evidence type="ECO:0000313" key="37">
    <source>
        <dbReference type="Proteomes" id="UP000694621"/>
    </source>
</evidence>
<dbReference type="Gene3D" id="1.10.238.10">
    <property type="entry name" value="EF-hand"/>
    <property type="match status" value="2"/>
</dbReference>
<feature type="domain" description="SH3" evidence="30">
    <location>
        <begin position="1100"/>
        <end position="1159"/>
    </location>
</feature>
<dbReference type="PROSITE" id="PS00741">
    <property type="entry name" value="DH_1"/>
    <property type="match status" value="1"/>
</dbReference>
<dbReference type="Pfam" id="PF00168">
    <property type="entry name" value="C2"/>
    <property type="match status" value="1"/>
</dbReference>
<dbReference type="Gene3D" id="2.30.29.30">
    <property type="entry name" value="Pleckstrin-homology domain (PH domain)/Phosphotyrosine-binding domain (PTB)"/>
    <property type="match status" value="1"/>
</dbReference>
<dbReference type="FunFam" id="2.60.40.150:FF:000029">
    <property type="entry name" value="Intersectin 1"/>
    <property type="match status" value="1"/>
</dbReference>
<evidence type="ECO:0000256" key="27">
    <source>
        <dbReference type="PROSITE-ProRule" id="PRU00192"/>
    </source>
</evidence>
<dbReference type="SMART" id="SM00027">
    <property type="entry name" value="EH"/>
    <property type="match status" value="2"/>
</dbReference>
<keyword evidence="14" id="KW-0479">Metal-binding</keyword>
<feature type="domain" description="EF-hand" evidence="35">
    <location>
        <begin position="39"/>
        <end position="74"/>
    </location>
</feature>
<dbReference type="Pfam" id="PF12763">
    <property type="entry name" value="EH"/>
    <property type="match status" value="2"/>
</dbReference>
<keyword evidence="7 27" id="KW-0728">SH3 domain</keyword>
<keyword evidence="19" id="KW-0770">Synapse</keyword>
<feature type="compositionally biased region" description="Basic and acidic residues" evidence="29">
    <location>
        <begin position="591"/>
        <end position="600"/>
    </location>
</feature>
<dbReference type="GO" id="GO:0055037">
    <property type="term" value="C:recycling endosome"/>
    <property type="evidence" value="ECO:0007669"/>
    <property type="project" value="UniProtKB-SubCell"/>
</dbReference>
<dbReference type="SMART" id="SM00054">
    <property type="entry name" value="EFh"/>
    <property type="match status" value="2"/>
</dbReference>
<dbReference type="InterPro" id="IPR035892">
    <property type="entry name" value="C2_domain_sf"/>
</dbReference>
<evidence type="ECO:0000256" key="6">
    <source>
        <dbReference type="ARBA" id="ARBA00004600"/>
    </source>
</evidence>